<feature type="transmembrane region" description="Helical" evidence="1">
    <location>
        <begin position="118"/>
        <end position="136"/>
    </location>
</feature>
<evidence type="ECO:0000256" key="1">
    <source>
        <dbReference type="SAM" id="Phobius"/>
    </source>
</evidence>
<evidence type="ECO:0000313" key="2">
    <source>
        <dbReference type="EMBL" id="THU30739.1"/>
    </source>
</evidence>
<feature type="transmembrane region" description="Helical" evidence="1">
    <location>
        <begin position="46"/>
        <end position="70"/>
    </location>
</feature>
<feature type="transmembrane region" description="Helical" evidence="1">
    <location>
        <begin position="6"/>
        <end position="25"/>
    </location>
</feature>
<accession>A0A4S8H9M0</accession>
<comment type="caution">
    <text evidence="2">The sequence shown here is derived from an EMBL/GenBank/DDBJ whole genome shotgun (WGS) entry which is preliminary data.</text>
</comment>
<name>A0A4S8H9M0_9BACT</name>
<keyword evidence="1" id="KW-0812">Transmembrane</keyword>
<dbReference type="RefSeq" id="WP_136580771.1">
    <property type="nucleotide sequence ID" value="NZ_STFF01000015.1"/>
</dbReference>
<dbReference type="Proteomes" id="UP000306918">
    <property type="component" value="Unassembled WGS sequence"/>
</dbReference>
<reference evidence="2 3" key="1">
    <citation type="submission" date="2019-04" db="EMBL/GenBank/DDBJ databases">
        <title>Niastella caeni sp. nov., isolated from activated sludge.</title>
        <authorList>
            <person name="Sheng M."/>
        </authorList>
    </citation>
    <scope>NUCLEOTIDE SEQUENCE [LARGE SCALE GENOMIC DNA]</scope>
    <source>
        <strain evidence="2 3">HX-2-15</strain>
    </source>
</reference>
<proteinExistence type="predicted"/>
<evidence type="ECO:0000313" key="3">
    <source>
        <dbReference type="Proteomes" id="UP000306918"/>
    </source>
</evidence>
<gene>
    <name evidence="2" type="ORF">FAM09_29505</name>
</gene>
<feature type="transmembrane region" description="Helical" evidence="1">
    <location>
        <begin position="291"/>
        <end position="312"/>
    </location>
</feature>
<dbReference type="EMBL" id="STFF01000015">
    <property type="protein sequence ID" value="THU30739.1"/>
    <property type="molecule type" value="Genomic_DNA"/>
</dbReference>
<dbReference type="OrthoDB" id="1489163at2"/>
<organism evidence="2 3">
    <name type="scientific">Niastella caeni</name>
    <dbReference type="NCBI Taxonomy" id="2569763"/>
    <lineage>
        <taxon>Bacteria</taxon>
        <taxon>Pseudomonadati</taxon>
        <taxon>Bacteroidota</taxon>
        <taxon>Chitinophagia</taxon>
        <taxon>Chitinophagales</taxon>
        <taxon>Chitinophagaceae</taxon>
        <taxon>Niastella</taxon>
    </lineage>
</organism>
<evidence type="ECO:0008006" key="4">
    <source>
        <dbReference type="Google" id="ProtNLM"/>
    </source>
</evidence>
<protein>
    <recommendedName>
        <fullName evidence="4">Glycosyltransferase RgtA/B/C/D-like domain-containing protein</fullName>
    </recommendedName>
</protein>
<feature type="transmembrane region" description="Helical" evidence="1">
    <location>
        <begin position="143"/>
        <end position="161"/>
    </location>
</feature>
<dbReference type="AlphaFoldDB" id="A0A4S8H9M0"/>
<keyword evidence="1" id="KW-1133">Transmembrane helix</keyword>
<feature type="transmembrane region" description="Helical" evidence="1">
    <location>
        <begin position="239"/>
        <end position="262"/>
    </location>
</feature>
<sequence>MNTFQQLLQKFYFVPVIIIWLFILVKHRRILGFRPRLLKAAVRPGLEVFLPLLAIMAVLLTLAWVLPFAYDESFTFTQFTYPGPQQSLFNYPAPNNHVFHSLLTCITWRFFYFMHSELSVRLPALCFTAFSLYFIFTRYLERNMYAVVLFSLFFLFSPNIIELAFQARGYSIMVFCGVTSYFFTGDNTTTRKLTFLQRLNIVLLLSVIGLFTNPSYLYTAGCIYLIFVTIHYREIKKEFISFALINVFYGLTVLLLYTPIIASKGLHTITANENVVPVSGFSGRLLSHLKFLVNFITLPSPLSWIVLILFIWNTVRQKLYYNVYLLAIPVILMCILKQTPFGRVFLPIGAILLVNACMAITGSKVFKRIPAAFFSLKHQIPGFLVIAAGCVLSYFYFNNYHQKDDLRSAYYFKEIRPYISDYNKVYTKSIESDWDLFEILSATLRLNGVERATEIEKDLKEYDFASAIIISTEPVGDYKIVDSTAKFDGKPIFIIDPKK</sequence>
<keyword evidence="3" id="KW-1185">Reference proteome</keyword>
<feature type="transmembrane region" description="Helical" evidence="1">
    <location>
        <begin position="344"/>
        <end position="366"/>
    </location>
</feature>
<feature type="transmembrane region" description="Helical" evidence="1">
    <location>
        <begin position="378"/>
        <end position="397"/>
    </location>
</feature>
<keyword evidence="1" id="KW-0472">Membrane</keyword>